<gene>
    <name evidence="7" type="ORF">U0035_07165</name>
</gene>
<dbReference type="RefSeq" id="WP_114789323.1">
    <property type="nucleotide sequence ID" value="NZ_CP139960.1"/>
</dbReference>
<evidence type="ECO:0000256" key="2">
    <source>
        <dbReference type="ARBA" id="ARBA00022475"/>
    </source>
</evidence>
<dbReference type="Proteomes" id="UP001325680">
    <property type="component" value="Chromosome"/>
</dbReference>
<reference evidence="7 8" key="1">
    <citation type="submission" date="2023-12" db="EMBL/GenBank/DDBJ databases">
        <title>Genome sequencing and assembly of bacterial species from a model synthetic community.</title>
        <authorList>
            <person name="Hogle S.L."/>
        </authorList>
    </citation>
    <scope>NUCLEOTIDE SEQUENCE [LARGE SCALE GENOMIC DNA]</scope>
    <source>
        <strain evidence="7 8">HAMBI_3031</strain>
    </source>
</reference>
<evidence type="ECO:0000313" key="8">
    <source>
        <dbReference type="Proteomes" id="UP001325680"/>
    </source>
</evidence>
<feature type="transmembrane region" description="Helical" evidence="6">
    <location>
        <begin position="53"/>
        <end position="79"/>
    </location>
</feature>
<feature type="transmembrane region" description="Helical" evidence="6">
    <location>
        <begin position="100"/>
        <end position="122"/>
    </location>
</feature>
<name>A0ABZ0WCD1_9BACT</name>
<accession>A0ABZ0WCD1</accession>
<dbReference type="Pfam" id="PF03739">
    <property type="entry name" value="LptF_LptG"/>
    <property type="match status" value="1"/>
</dbReference>
<keyword evidence="5 6" id="KW-0472">Membrane</keyword>
<keyword evidence="4 6" id="KW-1133">Transmembrane helix</keyword>
<organism evidence="7 8">
    <name type="scientific">Niabella yanshanensis</name>
    <dbReference type="NCBI Taxonomy" id="577386"/>
    <lineage>
        <taxon>Bacteria</taxon>
        <taxon>Pseudomonadati</taxon>
        <taxon>Bacteroidota</taxon>
        <taxon>Chitinophagia</taxon>
        <taxon>Chitinophagales</taxon>
        <taxon>Chitinophagaceae</taxon>
        <taxon>Niabella</taxon>
    </lineage>
</organism>
<dbReference type="PANTHER" id="PTHR33529">
    <property type="entry name" value="SLR0882 PROTEIN-RELATED"/>
    <property type="match status" value="1"/>
</dbReference>
<protein>
    <submittedName>
        <fullName evidence="7">LptF/LptG family permease</fullName>
    </submittedName>
</protein>
<evidence type="ECO:0000256" key="4">
    <source>
        <dbReference type="ARBA" id="ARBA00022989"/>
    </source>
</evidence>
<feature type="transmembrane region" description="Helical" evidence="6">
    <location>
        <begin position="315"/>
        <end position="337"/>
    </location>
</feature>
<sequence>MKILDWFILKRLLVTFVFCMLLFTVIAVAVDSSEKTDDFVKTGLSNWEIFKQYYVGFIPFIWSLLFPLFVFIAVIFFTSKMAMRSEVIAILASGTSFNRFLRPYIIGGILLAIVLFIGRYYFIPKANVLYTTFMQQKLDKHNPLKNRQETSCSNCFYKRIDSSSYMGVKNYNPETQMSGTFFMERVKKGKVIYNLRAESIKWDTTKRKKRWMANKVVERFVDSLGERIKFYEEKEVKLNILPTELIRDEYQKDKLTTPQLIDFIKKEQLRGTEGLNTLKVELYKRSATPFTVLLLTLIGAVIACRKTRGGSGLHLALGILIAAIFIIADQFSTVFAVKGNFSPFLAAWLPNIAFLFVALRLYFTTPK</sequence>
<dbReference type="InterPro" id="IPR005495">
    <property type="entry name" value="LptG/LptF_permease"/>
</dbReference>
<keyword evidence="2" id="KW-1003">Cell membrane</keyword>
<comment type="subcellular location">
    <subcellularLocation>
        <location evidence="1">Cell membrane</location>
        <topology evidence="1">Multi-pass membrane protein</topology>
    </subcellularLocation>
</comment>
<feature type="transmembrane region" description="Helical" evidence="6">
    <location>
        <begin position="286"/>
        <end position="303"/>
    </location>
</feature>
<keyword evidence="3 6" id="KW-0812">Transmembrane</keyword>
<evidence type="ECO:0000256" key="1">
    <source>
        <dbReference type="ARBA" id="ARBA00004651"/>
    </source>
</evidence>
<evidence type="ECO:0000256" key="6">
    <source>
        <dbReference type="SAM" id="Phobius"/>
    </source>
</evidence>
<evidence type="ECO:0000313" key="7">
    <source>
        <dbReference type="EMBL" id="WQD39926.1"/>
    </source>
</evidence>
<dbReference type="EMBL" id="CP139960">
    <property type="protein sequence ID" value="WQD39926.1"/>
    <property type="molecule type" value="Genomic_DNA"/>
</dbReference>
<feature type="transmembrane region" description="Helical" evidence="6">
    <location>
        <begin position="343"/>
        <end position="363"/>
    </location>
</feature>
<dbReference type="PANTHER" id="PTHR33529:SF8">
    <property type="entry name" value="PERMEASE, YJGP_YJGQ FAMILY"/>
    <property type="match status" value="1"/>
</dbReference>
<proteinExistence type="predicted"/>
<evidence type="ECO:0000256" key="5">
    <source>
        <dbReference type="ARBA" id="ARBA00023136"/>
    </source>
</evidence>
<evidence type="ECO:0000256" key="3">
    <source>
        <dbReference type="ARBA" id="ARBA00022692"/>
    </source>
</evidence>
<keyword evidence="8" id="KW-1185">Reference proteome</keyword>